<reference evidence="3 6" key="2">
    <citation type="submission" date="2019-04" db="EMBL/GenBank/DDBJ databases">
        <title>Isolation and culture of sulfate reducing bacteria from the cold seep of the South China Sea.</title>
        <authorList>
            <person name="Sun C."/>
            <person name="Liu R."/>
        </authorList>
    </citation>
    <scope>NUCLEOTIDE SEQUENCE [LARGE SCALE GENOMIC DNA]</scope>
    <source>
        <strain evidence="3 6">CS1</strain>
    </source>
</reference>
<evidence type="ECO:0000313" key="4">
    <source>
        <dbReference type="EMBL" id="TVM36454.1"/>
    </source>
</evidence>
<dbReference type="Proteomes" id="UP000503251">
    <property type="component" value="Chromosome"/>
</dbReference>
<dbReference type="AlphaFoldDB" id="A0A6P1ZMD8"/>
<dbReference type="EMBL" id="CP039543">
    <property type="protein sequence ID" value="QJT09117.1"/>
    <property type="molecule type" value="Genomic_DNA"/>
</dbReference>
<dbReference type="NCBIfam" id="TIGR04354">
    <property type="entry name" value="amphi-Trp"/>
    <property type="match status" value="1"/>
</dbReference>
<evidence type="ECO:0000256" key="1">
    <source>
        <dbReference type="SAM" id="MobiDB-lite"/>
    </source>
</evidence>
<feature type="region of interest" description="Disordered" evidence="1">
    <location>
        <begin position="112"/>
        <end position="143"/>
    </location>
</feature>
<keyword evidence="6" id="KW-1185">Reference proteome</keyword>
<reference evidence="4 5" key="1">
    <citation type="submission" date="2018-06" db="EMBL/GenBank/DDBJ databases">
        <title>Complete genome of Desulfovibrio marinus P48SEP.</title>
        <authorList>
            <person name="Crispim J.S."/>
            <person name="Vidigal P.M.P."/>
            <person name="Silva L.C.F."/>
            <person name="Araujo L.C."/>
            <person name="Laguardia C.N."/>
            <person name="Dias R.S."/>
            <person name="Sousa M.P."/>
            <person name="Paula S.O."/>
            <person name="Silva C."/>
        </authorList>
    </citation>
    <scope>NUCLEOTIDE SEQUENCE [LARGE SCALE GENOMIC DNA]</scope>
    <source>
        <strain evidence="4 5">P48SEP</strain>
    </source>
</reference>
<evidence type="ECO:0000313" key="5">
    <source>
        <dbReference type="Proteomes" id="UP000434052"/>
    </source>
</evidence>
<evidence type="ECO:0000313" key="6">
    <source>
        <dbReference type="Proteomes" id="UP000503251"/>
    </source>
</evidence>
<name>A0A6P1ZMD8_9BACT</name>
<evidence type="ECO:0000259" key="2">
    <source>
        <dbReference type="Pfam" id="PF20068"/>
    </source>
</evidence>
<dbReference type="Proteomes" id="UP000434052">
    <property type="component" value="Unassembled WGS sequence"/>
</dbReference>
<dbReference type="InterPro" id="IPR027598">
    <property type="entry name" value="Amphi-Trp_dom"/>
</dbReference>
<dbReference type="OrthoDB" id="5459377at2"/>
<protein>
    <submittedName>
        <fullName evidence="3">Amphi-Trp domain-containing protein</fullName>
    </submittedName>
</protein>
<dbReference type="EMBL" id="QMIF01000001">
    <property type="protein sequence ID" value="TVM36454.1"/>
    <property type="molecule type" value="Genomic_DNA"/>
</dbReference>
<evidence type="ECO:0000313" key="3">
    <source>
        <dbReference type="EMBL" id="QJT09117.1"/>
    </source>
</evidence>
<feature type="compositionally biased region" description="Low complexity" evidence="1">
    <location>
        <begin position="112"/>
        <end position="127"/>
    </location>
</feature>
<accession>A0A6P1ZMD8</accession>
<proteinExistence type="predicted"/>
<dbReference type="RefSeq" id="WP_144233492.1">
    <property type="nucleotide sequence ID" value="NZ_CP039543.1"/>
</dbReference>
<feature type="compositionally biased region" description="Basic and acidic residues" evidence="1">
    <location>
        <begin position="128"/>
        <end position="143"/>
    </location>
</feature>
<feature type="domain" description="Amphi-Trp" evidence="2">
    <location>
        <begin position="6"/>
        <end position="84"/>
    </location>
</feature>
<organism evidence="4 5">
    <name type="scientific">Oceanidesulfovibrio marinus</name>
    <dbReference type="NCBI Taxonomy" id="370038"/>
    <lineage>
        <taxon>Bacteria</taxon>
        <taxon>Pseudomonadati</taxon>
        <taxon>Thermodesulfobacteriota</taxon>
        <taxon>Desulfovibrionia</taxon>
        <taxon>Desulfovibrionales</taxon>
        <taxon>Desulfovibrionaceae</taxon>
        <taxon>Oceanidesulfovibrio</taxon>
    </lineage>
</organism>
<gene>
    <name evidence="4" type="ORF">DQK91_00580</name>
    <name evidence="3" type="ORF">E8L03_09295</name>
</gene>
<sequence>MSDKSGISVKGSMDFKSVTNFLEDLVKSFKEKTVVVQRGAEFVTLKPAESIELELEAAVKKGKQKLTLELEWREEIQAEEELSFRVTSTEPEPAPVVLGDVSCATVCADGPEASQQAMEKAAEASAKAAEKKAEEKKPAGAKK</sequence>
<dbReference type="Pfam" id="PF20068">
    <property type="entry name" value="Amphi-Trp"/>
    <property type="match status" value="1"/>
</dbReference>